<comment type="caution">
    <text evidence="1">The sequence shown here is derived from an EMBL/GenBank/DDBJ whole genome shotgun (WGS) entry which is preliminary data.</text>
</comment>
<protein>
    <submittedName>
        <fullName evidence="1">Uncharacterized protein</fullName>
    </submittedName>
</protein>
<keyword evidence="2" id="KW-1185">Reference proteome</keyword>
<organism evidence="1 2">
    <name type="scientific">Apiospora saccharicola</name>
    <dbReference type="NCBI Taxonomy" id="335842"/>
    <lineage>
        <taxon>Eukaryota</taxon>
        <taxon>Fungi</taxon>
        <taxon>Dikarya</taxon>
        <taxon>Ascomycota</taxon>
        <taxon>Pezizomycotina</taxon>
        <taxon>Sordariomycetes</taxon>
        <taxon>Xylariomycetidae</taxon>
        <taxon>Amphisphaeriales</taxon>
        <taxon>Apiosporaceae</taxon>
        <taxon>Apiospora</taxon>
    </lineage>
</organism>
<dbReference type="Proteomes" id="UP001446871">
    <property type="component" value="Unassembled WGS sequence"/>
</dbReference>
<proteinExistence type="predicted"/>
<name>A0ABR1UDW6_9PEZI</name>
<reference evidence="1 2" key="1">
    <citation type="submission" date="2023-01" db="EMBL/GenBank/DDBJ databases">
        <title>Analysis of 21 Apiospora genomes using comparative genomics revels a genus with tremendous synthesis potential of carbohydrate active enzymes and secondary metabolites.</title>
        <authorList>
            <person name="Sorensen T."/>
        </authorList>
    </citation>
    <scope>NUCLEOTIDE SEQUENCE [LARGE SCALE GENOMIC DNA]</scope>
    <source>
        <strain evidence="1 2">CBS 83171</strain>
    </source>
</reference>
<accession>A0ABR1UDW6</accession>
<gene>
    <name evidence="1" type="ORF">PG996_011035</name>
</gene>
<evidence type="ECO:0000313" key="2">
    <source>
        <dbReference type="Proteomes" id="UP001446871"/>
    </source>
</evidence>
<dbReference type="EMBL" id="JAQQWM010000007">
    <property type="protein sequence ID" value="KAK8057098.1"/>
    <property type="molecule type" value="Genomic_DNA"/>
</dbReference>
<evidence type="ECO:0000313" key="1">
    <source>
        <dbReference type="EMBL" id="KAK8057098.1"/>
    </source>
</evidence>
<sequence>MRPTLPYLALQHVTFHVGRDVVGSVQNAPLQDALAEIVGPVGDAHELDQGPSIGVDAVGLEALRLNPFDDVDGMLARERQVDAAEGDELDGRVEVHDHEVDGAGVPVPREAVVARQHLVGVAAHPGQDALEVRPDDRGVSPVQRRLHPREDVDIVEPERRLHVQEQPTHRVGHAIGVLFHLVILPAKALIWLSQGAAQRGEEELAGLVLDRSTRPIPPLVETDGVSADGLQQGEPVIRADAGLADLVLVQFHCQGSYVRRKPVDEVNGVGSAQRLALEQGGAL</sequence>